<accession>A0ABS2NT56</accession>
<proteinExistence type="predicted"/>
<keyword evidence="2" id="KW-1185">Reference proteome</keyword>
<dbReference type="SUPFAM" id="SSF140931">
    <property type="entry name" value="Fic-like"/>
    <property type="match status" value="1"/>
</dbReference>
<sequence>MNLELMKNGYPATIIRADNRLEYYNALDKAHTTNDYADFSILIAQEVEKSLDVYLKLI</sequence>
<gene>
    <name evidence="1" type="ORF">JOC73_002721</name>
</gene>
<protein>
    <submittedName>
        <fullName evidence="1">Fic family protein</fullName>
    </submittedName>
</protein>
<dbReference type="InterPro" id="IPR036597">
    <property type="entry name" value="Fido-like_dom_sf"/>
</dbReference>
<dbReference type="EMBL" id="JAFBEE010000025">
    <property type="protein sequence ID" value="MBM7616145.1"/>
    <property type="molecule type" value="Genomic_DNA"/>
</dbReference>
<dbReference type="Gene3D" id="1.10.3290.10">
    <property type="entry name" value="Fido-like domain"/>
    <property type="match status" value="1"/>
</dbReference>
<name>A0ABS2NT56_9FIRM</name>
<reference evidence="1 2" key="1">
    <citation type="submission" date="2021-01" db="EMBL/GenBank/DDBJ databases">
        <title>Genomic Encyclopedia of Type Strains, Phase IV (KMG-IV): sequencing the most valuable type-strain genomes for metagenomic binning, comparative biology and taxonomic classification.</title>
        <authorList>
            <person name="Goeker M."/>
        </authorList>
    </citation>
    <scope>NUCLEOTIDE SEQUENCE [LARGE SCALE GENOMIC DNA]</scope>
    <source>
        <strain evidence="1 2">DSM 25890</strain>
    </source>
</reference>
<evidence type="ECO:0000313" key="2">
    <source>
        <dbReference type="Proteomes" id="UP001314796"/>
    </source>
</evidence>
<comment type="caution">
    <text evidence="1">The sequence shown here is derived from an EMBL/GenBank/DDBJ whole genome shotgun (WGS) entry which is preliminary data.</text>
</comment>
<dbReference type="Proteomes" id="UP001314796">
    <property type="component" value="Unassembled WGS sequence"/>
</dbReference>
<organism evidence="1 2">
    <name type="scientific">Alkaliphilus hydrothermalis</name>
    <dbReference type="NCBI Taxonomy" id="1482730"/>
    <lineage>
        <taxon>Bacteria</taxon>
        <taxon>Bacillati</taxon>
        <taxon>Bacillota</taxon>
        <taxon>Clostridia</taxon>
        <taxon>Peptostreptococcales</taxon>
        <taxon>Natronincolaceae</taxon>
        <taxon>Alkaliphilus</taxon>
    </lineage>
</organism>
<evidence type="ECO:0000313" key="1">
    <source>
        <dbReference type="EMBL" id="MBM7616145.1"/>
    </source>
</evidence>